<dbReference type="RefSeq" id="WP_102195862.1">
    <property type="nucleotide sequence ID" value="NZ_NIPR01000011.1"/>
</dbReference>
<organism evidence="1 2">
    <name type="scientific">Companilactobacillus nuruki</name>
    <dbReference type="NCBI Taxonomy" id="1993540"/>
    <lineage>
        <taxon>Bacteria</taxon>
        <taxon>Bacillati</taxon>
        <taxon>Bacillota</taxon>
        <taxon>Bacilli</taxon>
        <taxon>Lactobacillales</taxon>
        <taxon>Lactobacillaceae</taxon>
        <taxon>Companilactobacillus</taxon>
    </lineage>
</organism>
<dbReference type="AlphaFoldDB" id="A0A2N7AV57"/>
<name>A0A2N7AV57_9LACO</name>
<protein>
    <submittedName>
        <fullName evidence="1">Uncharacterized protein</fullName>
    </submittedName>
</protein>
<reference evidence="1 2" key="1">
    <citation type="submission" date="2017-05" db="EMBL/GenBank/DDBJ databases">
        <title>Lactobacillus nurukis nov., sp. nov., isolated from nuruk.</title>
        <authorList>
            <person name="Kim S.-J."/>
        </authorList>
    </citation>
    <scope>NUCLEOTIDE SEQUENCE [LARGE SCALE GENOMIC DNA]</scope>
    <source>
        <strain evidence="1 2">SYF10-1a</strain>
    </source>
</reference>
<dbReference type="EMBL" id="NIPR01000011">
    <property type="protein sequence ID" value="PMD71487.1"/>
    <property type="molecule type" value="Genomic_DNA"/>
</dbReference>
<evidence type="ECO:0000313" key="1">
    <source>
        <dbReference type="EMBL" id="PMD71487.1"/>
    </source>
</evidence>
<gene>
    <name evidence="1" type="ORF">CBP76_05085</name>
</gene>
<evidence type="ECO:0000313" key="2">
    <source>
        <dbReference type="Proteomes" id="UP000235649"/>
    </source>
</evidence>
<sequence>MIKTYRKKERVEAEQYDGSDEMVKKYHIRTNTVYKLDPENELFNETVPYQIETLEGWIELRLNYWIATGVDGEHWAIKDDIFKKSYAEVK</sequence>
<proteinExistence type="predicted"/>
<accession>A0A2N7AV57</accession>
<keyword evidence="2" id="KW-1185">Reference proteome</keyword>
<comment type="caution">
    <text evidence="1">The sequence shown here is derived from an EMBL/GenBank/DDBJ whole genome shotgun (WGS) entry which is preliminary data.</text>
</comment>
<dbReference type="OrthoDB" id="121684at2"/>
<dbReference type="Proteomes" id="UP000235649">
    <property type="component" value="Unassembled WGS sequence"/>
</dbReference>